<evidence type="ECO:0000256" key="1">
    <source>
        <dbReference type="ARBA" id="ARBA00023015"/>
    </source>
</evidence>
<dbReference type="Pfam" id="PF04967">
    <property type="entry name" value="HTH_10"/>
    <property type="match status" value="1"/>
</dbReference>
<dbReference type="SUPFAM" id="SSF55785">
    <property type="entry name" value="PYP-like sensor domain (PAS domain)"/>
    <property type="match status" value="1"/>
</dbReference>
<dbReference type="Gene3D" id="3.30.450.20">
    <property type="entry name" value="PAS domain"/>
    <property type="match status" value="1"/>
</dbReference>
<dbReference type="Pfam" id="PF13185">
    <property type="entry name" value="GAF_2"/>
    <property type="match status" value="1"/>
</dbReference>
<organism evidence="5 6">
    <name type="scientific">Halomarina rubra</name>
    <dbReference type="NCBI Taxonomy" id="2071873"/>
    <lineage>
        <taxon>Archaea</taxon>
        <taxon>Methanobacteriati</taxon>
        <taxon>Methanobacteriota</taxon>
        <taxon>Stenosarchaea group</taxon>
        <taxon>Halobacteria</taxon>
        <taxon>Halobacteriales</taxon>
        <taxon>Natronomonadaceae</taxon>
        <taxon>Halomarina</taxon>
    </lineage>
</organism>
<dbReference type="PANTHER" id="PTHR34236:SF1">
    <property type="entry name" value="DIMETHYL SULFOXIDE REDUCTASE TRANSCRIPTIONAL ACTIVATOR"/>
    <property type="match status" value="1"/>
</dbReference>
<dbReference type="InterPro" id="IPR031803">
    <property type="entry name" value="BAT_GAF/HTH-assoc"/>
</dbReference>
<evidence type="ECO:0000256" key="3">
    <source>
        <dbReference type="SAM" id="MobiDB-lite"/>
    </source>
</evidence>
<keyword evidence="1" id="KW-0805">Transcription regulation</keyword>
<evidence type="ECO:0000313" key="5">
    <source>
        <dbReference type="EMBL" id="MFD1515632.1"/>
    </source>
</evidence>
<dbReference type="Proteomes" id="UP001597187">
    <property type="component" value="Unassembled WGS sequence"/>
</dbReference>
<dbReference type="InterPro" id="IPR013656">
    <property type="entry name" value="PAS_4"/>
</dbReference>
<dbReference type="InterPro" id="IPR003018">
    <property type="entry name" value="GAF"/>
</dbReference>
<dbReference type="Pfam" id="PF08448">
    <property type="entry name" value="PAS_4"/>
    <property type="match status" value="1"/>
</dbReference>
<dbReference type="AlphaFoldDB" id="A0ABD6B0U5"/>
<dbReference type="RefSeq" id="WP_250875541.1">
    <property type="nucleotide sequence ID" value="NZ_JALXFV010000008.1"/>
</dbReference>
<keyword evidence="6" id="KW-1185">Reference proteome</keyword>
<accession>A0ABD6B0U5</accession>
<dbReference type="InterPro" id="IPR035965">
    <property type="entry name" value="PAS-like_dom_sf"/>
</dbReference>
<reference evidence="5 6" key="1">
    <citation type="journal article" date="2019" name="Int. J. Syst. Evol. Microbiol.">
        <title>The Global Catalogue of Microorganisms (GCM) 10K type strain sequencing project: providing services to taxonomists for standard genome sequencing and annotation.</title>
        <authorList>
            <consortium name="The Broad Institute Genomics Platform"/>
            <consortium name="The Broad Institute Genome Sequencing Center for Infectious Disease"/>
            <person name="Wu L."/>
            <person name="Ma J."/>
        </authorList>
    </citation>
    <scope>NUCLEOTIDE SEQUENCE [LARGE SCALE GENOMIC DNA]</scope>
    <source>
        <strain evidence="5 6">CGMCC 1.12563</strain>
    </source>
</reference>
<sequence length="686" mass="75075">MGDQNEPPLSFEEGATADVLSRVTDAVVAVDEGWRLTYLNEQAEAMLERFLEDHRGTVLWKAFPELVDTPFETQFRQAMTTQEAVTFEAYYGPQTSWFEVRAYPSSSGLSVYLRDVTERIERQRALRERENALQRAYEVVAGSDRPFEEQVDELLGIVREVVGTEYATLSRVEDDRYVFEAVDMAAEAVNEIETGDVIPLEATSCERVVSTGRTLAVGDMQTEAPDIAGRAGNVEWGLSCYLGAPVVVGGDVYGTFCFYGPETRPGSFSDWEVTFVELLSNWVGGELDRRRHLEQLTALDDLDGVVRDITAAVIEQPTREELEATVCACLAAADSYTSAWIGEVDQRTEEMSVRAAAGTDAPLDRIARDDTDATGTAFERAVREGSIQVDRRRDAPESPTWTEAPSEGTVQTWAAVPIAHEGTLYGVLNVYSERAEAFRDQERAVVEQLGALLGHAITATQRKAALMSDDVVELDLEIRDVFDVAVAEGEGAGVITFDRTVPVSGGDYLAYGRTSDAGVATLQALVEYDDAWTSLEVLSDDDDHRFVVTLSSPPVVSVVAAQGGSVESATVDGGTYRLTVHLPRGADVQSLVDSVRSAHPDATLVAQRQTDTHERQATESVPTAFEGLTARQRAAVESAYYAGFFEWPRDSTGEEVAGSLDISPSTFHQHLRTGERKILSALLDEE</sequence>
<dbReference type="SMART" id="SM00065">
    <property type="entry name" value="GAF"/>
    <property type="match status" value="2"/>
</dbReference>
<dbReference type="EMBL" id="JBHUDC010000008">
    <property type="protein sequence ID" value="MFD1515632.1"/>
    <property type="molecule type" value="Genomic_DNA"/>
</dbReference>
<gene>
    <name evidence="5" type="ORF">ACFSBT_20325</name>
</gene>
<dbReference type="Pfam" id="PF15915">
    <property type="entry name" value="BAT"/>
    <property type="match status" value="1"/>
</dbReference>
<dbReference type="SUPFAM" id="SSF55781">
    <property type="entry name" value="GAF domain-like"/>
    <property type="match status" value="2"/>
</dbReference>
<dbReference type="InterPro" id="IPR007050">
    <property type="entry name" value="HTH_bacterioopsin"/>
</dbReference>
<keyword evidence="2" id="KW-0804">Transcription</keyword>
<dbReference type="Gene3D" id="1.10.10.10">
    <property type="entry name" value="Winged helix-like DNA-binding domain superfamily/Winged helix DNA-binding domain"/>
    <property type="match status" value="1"/>
</dbReference>
<evidence type="ECO:0000313" key="6">
    <source>
        <dbReference type="Proteomes" id="UP001597187"/>
    </source>
</evidence>
<dbReference type="InterPro" id="IPR029016">
    <property type="entry name" value="GAF-like_dom_sf"/>
</dbReference>
<proteinExistence type="predicted"/>
<dbReference type="Pfam" id="PF01590">
    <property type="entry name" value="GAF"/>
    <property type="match status" value="1"/>
</dbReference>
<feature type="domain" description="GAF" evidence="4">
    <location>
        <begin position="146"/>
        <end position="297"/>
    </location>
</feature>
<dbReference type="Gene3D" id="3.30.450.40">
    <property type="match status" value="2"/>
</dbReference>
<feature type="region of interest" description="Disordered" evidence="3">
    <location>
        <begin position="385"/>
        <end position="408"/>
    </location>
</feature>
<evidence type="ECO:0000256" key="2">
    <source>
        <dbReference type="ARBA" id="ARBA00023163"/>
    </source>
</evidence>
<dbReference type="InterPro" id="IPR036388">
    <property type="entry name" value="WH-like_DNA-bd_sf"/>
</dbReference>
<evidence type="ECO:0000259" key="4">
    <source>
        <dbReference type="SMART" id="SM00065"/>
    </source>
</evidence>
<dbReference type="PANTHER" id="PTHR34236">
    <property type="entry name" value="DIMETHYL SULFOXIDE REDUCTASE TRANSCRIPTIONAL ACTIVATOR"/>
    <property type="match status" value="1"/>
</dbReference>
<feature type="compositionally biased region" description="Polar residues" evidence="3">
    <location>
        <begin position="399"/>
        <end position="408"/>
    </location>
</feature>
<comment type="caution">
    <text evidence="5">The sequence shown here is derived from an EMBL/GenBank/DDBJ whole genome shotgun (WGS) entry which is preliminary data.</text>
</comment>
<name>A0ABD6B0U5_9EURY</name>
<feature type="domain" description="GAF" evidence="4">
    <location>
        <begin position="301"/>
        <end position="467"/>
    </location>
</feature>
<protein>
    <submittedName>
        <fullName evidence="5">Bacterio-opsin activator domain-containing protein</fullName>
    </submittedName>
</protein>